<keyword evidence="2" id="KW-1003">Cell membrane</keyword>
<accession>A0A5K7ZE69</accession>
<dbReference type="PANTHER" id="PTHR30250">
    <property type="entry name" value="PST FAMILY PREDICTED COLANIC ACID TRANSPORTER"/>
    <property type="match status" value="1"/>
</dbReference>
<dbReference type="EMBL" id="AP021875">
    <property type="protein sequence ID" value="BBO79095.1"/>
    <property type="molecule type" value="Genomic_DNA"/>
</dbReference>
<evidence type="ECO:0000256" key="1">
    <source>
        <dbReference type="ARBA" id="ARBA00004651"/>
    </source>
</evidence>
<evidence type="ECO:0000256" key="6">
    <source>
        <dbReference type="SAM" id="Phobius"/>
    </source>
</evidence>
<name>A0A5K7ZE69_9BACT</name>
<protein>
    <submittedName>
        <fullName evidence="7">Uncharacterized protein</fullName>
    </submittedName>
</protein>
<keyword evidence="8" id="KW-1185">Reference proteome</keyword>
<feature type="transmembrane region" description="Helical" evidence="6">
    <location>
        <begin position="452"/>
        <end position="471"/>
    </location>
</feature>
<evidence type="ECO:0000256" key="5">
    <source>
        <dbReference type="ARBA" id="ARBA00023136"/>
    </source>
</evidence>
<gene>
    <name evidence="7" type="ORF">DSCW_65120</name>
</gene>
<keyword evidence="5 6" id="KW-0472">Membrane</keyword>
<dbReference type="KEGG" id="dwd:DSCW_65120"/>
<sequence>MSDKPGHNSGQEDDSGWVDVSSKTGAGGLPTRRLDLMAAFDRMTGGHERVAAWLDALFSRKGAGADLFSRQTVLPVLDRLAAVLSGLIAMILVDRHYGPAGLGVFAWFFSLLAIAGYLGRYGIPVYVENRMARSPESADVLCARALAALLSLGGAAVAVCTLYAFLLAGPGPGSADNFLILLLGPTVFFQNINALKLAMLNGTGRHAAAAGLRIRQRLVFLGATLMLCLFRVPVPLLAGAFLLSQIVMLGLGRKTVRLPGAARVLAGWKQVGQMVDKGRAFLFTDNLLDVVFYADMLILGWFVDPVKLGLYARALILARLFLVAPGGLRSVFRKAANQRVRAGLNGDLVPFVGRTARGMFFVHGLLAILVLGHFQQALELVYDSRQQAAETFAVFALVMPGLIFFSAVTALEPVFEALEKSERLKRMNLAVAAVNLMLNINLIPFAGIDGAAMATSGAMLIHFFLFARLLPAGLRGSIFFWPGAAAALYLTYVLMAWSGMGVFPWILLSPILFGVFLWAGGFFDKPSGRTAG</sequence>
<dbReference type="OrthoDB" id="5413754at2"/>
<dbReference type="Proteomes" id="UP000427769">
    <property type="component" value="Chromosome"/>
</dbReference>
<feature type="transmembrane region" description="Helical" evidence="6">
    <location>
        <begin position="140"/>
        <end position="166"/>
    </location>
</feature>
<dbReference type="InterPro" id="IPR002797">
    <property type="entry name" value="Polysacc_synth"/>
</dbReference>
<feature type="transmembrane region" description="Helical" evidence="6">
    <location>
        <begin position="76"/>
        <end position="93"/>
    </location>
</feature>
<feature type="transmembrane region" description="Helical" evidence="6">
    <location>
        <begin position="310"/>
        <end position="328"/>
    </location>
</feature>
<evidence type="ECO:0000256" key="2">
    <source>
        <dbReference type="ARBA" id="ARBA00022475"/>
    </source>
</evidence>
<feature type="transmembrane region" description="Helical" evidence="6">
    <location>
        <begin position="348"/>
        <end position="372"/>
    </location>
</feature>
<feature type="transmembrane region" description="Helical" evidence="6">
    <location>
        <begin position="427"/>
        <end position="446"/>
    </location>
</feature>
<keyword evidence="3 6" id="KW-0812">Transmembrane</keyword>
<keyword evidence="4 6" id="KW-1133">Transmembrane helix</keyword>
<feature type="transmembrane region" description="Helical" evidence="6">
    <location>
        <begin position="99"/>
        <end position="119"/>
    </location>
</feature>
<organism evidence="7 8">
    <name type="scientific">Desulfosarcina widdelii</name>
    <dbReference type="NCBI Taxonomy" id="947919"/>
    <lineage>
        <taxon>Bacteria</taxon>
        <taxon>Pseudomonadati</taxon>
        <taxon>Thermodesulfobacteriota</taxon>
        <taxon>Desulfobacteria</taxon>
        <taxon>Desulfobacterales</taxon>
        <taxon>Desulfosarcinaceae</taxon>
        <taxon>Desulfosarcina</taxon>
    </lineage>
</organism>
<dbReference type="PANTHER" id="PTHR30250:SF11">
    <property type="entry name" value="O-ANTIGEN TRANSPORTER-RELATED"/>
    <property type="match status" value="1"/>
</dbReference>
<feature type="transmembrane region" description="Helical" evidence="6">
    <location>
        <begin position="392"/>
        <end position="415"/>
    </location>
</feature>
<feature type="transmembrane region" description="Helical" evidence="6">
    <location>
        <begin position="478"/>
        <end position="497"/>
    </location>
</feature>
<dbReference type="AlphaFoldDB" id="A0A5K7ZE69"/>
<feature type="transmembrane region" description="Helical" evidence="6">
    <location>
        <begin position="218"/>
        <end position="243"/>
    </location>
</feature>
<feature type="transmembrane region" description="Helical" evidence="6">
    <location>
        <begin position="503"/>
        <end position="523"/>
    </location>
</feature>
<dbReference type="GO" id="GO:0005886">
    <property type="term" value="C:plasma membrane"/>
    <property type="evidence" value="ECO:0007669"/>
    <property type="project" value="UniProtKB-SubCell"/>
</dbReference>
<evidence type="ECO:0000313" key="7">
    <source>
        <dbReference type="EMBL" id="BBO79095.1"/>
    </source>
</evidence>
<evidence type="ECO:0000313" key="8">
    <source>
        <dbReference type="Proteomes" id="UP000427769"/>
    </source>
</evidence>
<evidence type="ECO:0000256" key="3">
    <source>
        <dbReference type="ARBA" id="ARBA00022692"/>
    </source>
</evidence>
<feature type="transmembrane region" description="Helical" evidence="6">
    <location>
        <begin position="178"/>
        <end position="198"/>
    </location>
</feature>
<dbReference type="RefSeq" id="WP_155307659.1">
    <property type="nucleotide sequence ID" value="NZ_AP021875.1"/>
</dbReference>
<evidence type="ECO:0000256" key="4">
    <source>
        <dbReference type="ARBA" id="ARBA00022989"/>
    </source>
</evidence>
<proteinExistence type="predicted"/>
<dbReference type="Pfam" id="PF01943">
    <property type="entry name" value="Polysacc_synt"/>
    <property type="match status" value="1"/>
</dbReference>
<comment type="subcellular location">
    <subcellularLocation>
        <location evidence="1">Cell membrane</location>
        <topology evidence="1">Multi-pass membrane protein</topology>
    </subcellularLocation>
</comment>
<dbReference type="InterPro" id="IPR050833">
    <property type="entry name" value="Poly_Biosynth_Transport"/>
</dbReference>
<reference evidence="7 8" key="1">
    <citation type="submission" date="2019-11" db="EMBL/GenBank/DDBJ databases">
        <title>Comparative genomics of hydrocarbon-degrading Desulfosarcina strains.</title>
        <authorList>
            <person name="Watanabe M."/>
            <person name="Kojima H."/>
            <person name="Fukui M."/>
        </authorList>
    </citation>
    <scope>NUCLEOTIDE SEQUENCE [LARGE SCALE GENOMIC DNA]</scope>
    <source>
        <strain evidence="7 8">PP31</strain>
    </source>
</reference>